<proteinExistence type="predicted"/>
<organism evidence="2">
    <name type="scientific">Fopius arisanus</name>
    <dbReference type="NCBI Taxonomy" id="64838"/>
    <lineage>
        <taxon>Eukaryota</taxon>
        <taxon>Metazoa</taxon>
        <taxon>Ecdysozoa</taxon>
        <taxon>Arthropoda</taxon>
        <taxon>Hexapoda</taxon>
        <taxon>Insecta</taxon>
        <taxon>Pterygota</taxon>
        <taxon>Neoptera</taxon>
        <taxon>Endopterygota</taxon>
        <taxon>Hymenoptera</taxon>
        <taxon>Apocrita</taxon>
        <taxon>Ichneumonoidea</taxon>
        <taxon>Braconidae</taxon>
        <taxon>Opiinae</taxon>
        <taxon>Fopius</taxon>
    </lineage>
</organism>
<dbReference type="AlphaFoldDB" id="A0A0C9Q5I5"/>
<dbReference type="EMBL" id="GBYB01009327">
    <property type="protein sequence ID" value="JAG79094.1"/>
    <property type="molecule type" value="Transcribed_RNA"/>
</dbReference>
<protein>
    <submittedName>
        <fullName evidence="1">Prs_0 protein</fullName>
    </submittedName>
    <submittedName>
        <fullName evidence="2">Prs_1 protein</fullName>
    </submittedName>
</protein>
<evidence type="ECO:0000313" key="2">
    <source>
        <dbReference type="EMBL" id="JAG79095.1"/>
    </source>
</evidence>
<accession>A0A0C9Q5I5</accession>
<gene>
    <name evidence="2" type="primary">prs_1</name>
    <name evidence="1" type="synonym">prs_0</name>
    <name evidence="2" type="ORF">g.38713</name>
    <name evidence="1" type="ORF">g.38718</name>
</gene>
<evidence type="ECO:0000313" key="1">
    <source>
        <dbReference type="EMBL" id="JAG79094.1"/>
    </source>
</evidence>
<dbReference type="EMBL" id="GBYB01009328">
    <property type="protein sequence ID" value="JAG79095.1"/>
    <property type="molecule type" value="Transcribed_RNA"/>
</dbReference>
<name>A0A0C9Q5I5_9HYME</name>
<sequence length="448" mass="50254">MSRRLIISEAQVLFFPGAIKNRGSTGIYESAYVINSSVRTQNTDPGLQVLKMLKTNLLADQVRLVHDFRSISPPEEINSQNVDSTSPQPIVSQEYDEKISEPEFIFISDNEKEQILPDMEDTLSSGENLAIEKNGSLDNETASDSQVILISNDEEVQFVSQQIISQNVREIFTFEENISSAENSLLREEVNVKQQSFSFPKPESSIETINSLTLPSASSTHEFTGEEYEGSSLEIDSLSTRNFKCHENSRCPENMSYKKVNSRKSNASLNYRVMSSDVDTISSPIPGRKISNPEDVQSLEDVNFYDEPACQVSQPISSTVDEYFSAENCTDTTENLRCTYSEIATQSTSYATSTDNSNPWLSVTSKDFSQGDCFDNASARSQDSGQASKDSLISLRSFISTISKEETDDDEEETSHDRFLSIRQMLKMKASAIQKEIKRIILWLENEI</sequence>
<reference evidence="2" key="1">
    <citation type="submission" date="2015-01" db="EMBL/GenBank/DDBJ databases">
        <title>Transcriptome Assembly of Fopius arisanus.</title>
        <authorList>
            <person name="Geib S."/>
        </authorList>
    </citation>
    <scope>NUCLEOTIDE SEQUENCE</scope>
</reference>